<keyword evidence="13" id="KW-1185">Reference proteome</keyword>
<comment type="caution">
    <text evidence="12">The sequence shown here is derived from an EMBL/GenBank/DDBJ whole genome shotgun (WGS) entry which is preliminary data.</text>
</comment>
<dbReference type="FunFam" id="1.25.10.10:FF:000507">
    <property type="entry name" value="Exportin-2"/>
    <property type="match status" value="1"/>
</dbReference>
<dbReference type="InterPro" id="IPR013713">
    <property type="entry name" value="XPO2_central"/>
</dbReference>
<keyword evidence="8" id="KW-0539">Nucleus</keyword>
<protein>
    <recommendedName>
        <fullName evidence="4">Exportin-2</fullName>
    </recommendedName>
    <alternativeName>
        <fullName evidence="9">Importin-alpha re-exporter</fullName>
    </alternativeName>
</protein>
<evidence type="ECO:0000259" key="11">
    <source>
        <dbReference type="PROSITE" id="PS50166"/>
    </source>
</evidence>
<comment type="similarity">
    <text evidence="3">Belongs to the XPO2/CSE1 family.</text>
</comment>
<evidence type="ECO:0000256" key="10">
    <source>
        <dbReference type="SAM" id="MobiDB-lite"/>
    </source>
</evidence>
<dbReference type="AlphaFoldDB" id="A0AAW0UAE8"/>
<dbReference type="SMART" id="SM00913">
    <property type="entry name" value="IBN_N"/>
    <property type="match status" value="1"/>
</dbReference>
<dbReference type="InterPro" id="IPR016024">
    <property type="entry name" value="ARM-type_fold"/>
</dbReference>
<evidence type="ECO:0000256" key="5">
    <source>
        <dbReference type="ARBA" id="ARBA00022448"/>
    </source>
</evidence>
<name>A0AAW0UAE8_SCYPA</name>
<keyword evidence="7" id="KW-0653">Protein transport</keyword>
<feature type="domain" description="Importin N-terminal" evidence="11">
    <location>
        <begin position="101"/>
        <end position="177"/>
    </location>
</feature>
<dbReference type="SUPFAM" id="SSF48371">
    <property type="entry name" value="ARM repeat"/>
    <property type="match status" value="1"/>
</dbReference>
<organism evidence="12 13">
    <name type="scientific">Scylla paramamosain</name>
    <name type="common">Mud crab</name>
    <dbReference type="NCBI Taxonomy" id="85552"/>
    <lineage>
        <taxon>Eukaryota</taxon>
        <taxon>Metazoa</taxon>
        <taxon>Ecdysozoa</taxon>
        <taxon>Arthropoda</taxon>
        <taxon>Crustacea</taxon>
        <taxon>Multicrustacea</taxon>
        <taxon>Malacostraca</taxon>
        <taxon>Eumalacostraca</taxon>
        <taxon>Eucarida</taxon>
        <taxon>Decapoda</taxon>
        <taxon>Pleocyemata</taxon>
        <taxon>Brachyura</taxon>
        <taxon>Eubrachyura</taxon>
        <taxon>Portunoidea</taxon>
        <taxon>Portunidae</taxon>
        <taxon>Portuninae</taxon>
        <taxon>Scylla</taxon>
    </lineage>
</organism>
<evidence type="ECO:0000256" key="3">
    <source>
        <dbReference type="ARBA" id="ARBA00008669"/>
    </source>
</evidence>
<proteinExistence type="inferred from homology"/>
<evidence type="ECO:0000256" key="8">
    <source>
        <dbReference type="ARBA" id="ARBA00023242"/>
    </source>
</evidence>
<dbReference type="GO" id="GO:0006606">
    <property type="term" value="P:protein import into nucleus"/>
    <property type="evidence" value="ECO:0007669"/>
    <property type="project" value="TreeGrafter"/>
</dbReference>
<dbReference type="GO" id="GO:0006611">
    <property type="term" value="P:protein export from nucleus"/>
    <property type="evidence" value="ECO:0007669"/>
    <property type="project" value="TreeGrafter"/>
</dbReference>
<feature type="region of interest" description="Disordered" evidence="10">
    <location>
        <begin position="1"/>
        <end position="27"/>
    </location>
</feature>
<dbReference type="Pfam" id="PF03810">
    <property type="entry name" value="IBN_N"/>
    <property type="match status" value="1"/>
</dbReference>
<reference evidence="12 13" key="1">
    <citation type="submission" date="2023-03" db="EMBL/GenBank/DDBJ databases">
        <title>High-quality genome of Scylla paramamosain provides insights in environmental adaptation.</title>
        <authorList>
            <person name="Zhang L."/>
        </authorList>
    </citation>
    <scope>NUCLEOTIDE SEQUENCE [LARGE SCALE GENOMIC DNA]</scope>
    <source>
        <strain evidence="12">LZ_2023a</strain>
        <tissue evidence="12">Muscle</tissue>
    </source>
</reference>
<dbReference type="Pfam" id="PF03378">
    <property type="entry name" value="CAS_CSE1"/>
    <property type="match status" value="1"/>
</dbReference>
<keyword evidence="6" id="KW-0963">Cytoplasm</keyword>
<evidence type="ECO:0000256" key="1">
    <source>
        <dbReference type="ARBA" id="ARBA00004123"/>
    </source>
</evidence>
<dbReference type="Proteomes" id="UP001487740">
    <property type="component" value="Unassembled WGS sequence"/>
</dbReference>
<sequence length="1040" mass="117012">MQSSRERERQEGRGNEEQGEEGGSSLNCSQRTGTLIRNFRFKPLIHTLLTVCLSQYNPWEEASVLSGGLAADMEVTEENLSRLVEVLTHTLSQDPSQRRAAEQFLGQVEGNENYPVLLLTLLTRDEAQVPKNIKLAASIHLKNLIKRNWVVDEDGTNRISTNDRVVVKREIVDLMLRSSEGVQRQLSQAISIIGKSDFPHQWSDLIPYMAEKFKSGDFNIISGVLQTSYSVMERYEYENKSDDLWREIKFVLDNFAQPLTNLLVELMKAAGENLNNAAALRMIFSSLVSVGQLFFALNSQDLPEFFEDNMAVWMEHFLTLLNFTSPLLVSSDDEMGVLEQVKSQVCKNITLYAGKYREEFEPFIENFVTAAWNLLSNTPLDIKYDQMVSLAIQFLCAVAERDHSKGLFENEQVLSGICEKVILPNMHLRSCDEELFVDSPDGWVAQELEGANTETRRRAAVDFVRVLSRHFEARMTQVFGQYVQSMLATYAEKPTECWRNKVAAIYLVTTLSAKGQTARHGTTKVNELVNITEFYQGHILPELQNQDVNHLPILKAEAIKYVISFRSVLPFEAVKVCVPDMIRILTSESAVVHTYAADAINKIFLLRVNGQLAVQRSDVSPLAGTLYGNLLGVLAKEGSAQNEYIMKTIATVTNLIEGDLMQHAGLVVPQLVLKLQHVVKNTVKPHFVHYLFETLSLVIKTVCGSVDGAVGEFDRNLFPIFQEILQNELESLIPYIFQIISLLLERQKGEVPEAYLSLLPFLVMPVLWERPGYVAPMVRLLQAYVEKAHGQIVQMGKLEAVLGVFNKLNASKTNDHEGFYLIQCMLLHMPKEVLENYWNQIFTIMFRRLTSSKTTKYVRSLLVFFSLFACQHSAARLIQIIDTLQANMFGMVVDRLVVPDLQKVAGDTDKKICAVGLSNALAEPMVYSGAYRDRWGTILESVVRLLECPEDSSLPAGEHFIEVEDIPSFQGSSNRLKHAMRGESDPLKGQIDNPQVYLAQRLAQVSQANPGTIQGRLAAVSQEVQAHVVQYLQVAGVSLA</sequence>
<dbReference type="Gene3D" id="1.25.10.10">
    <property type="entry name" value="Leucine-rich Repeat Variant"/>
    <property type="match status" value="1"/>
</dbReference>
<dbReference type="GO" id="GO:0005829">
    <property type="term" value="C:cytosol"/>
    <property type="evidence" value="ECO:0007669"/>
    <property type="project" value="TreeGrafter"/>
</dbReference>
<comment type="subcellular location">
    <subcellularLocation>
        <location evidence="2">Cytoplasm</location>
    </subcellularLocation>
    <subcellularLocation>
        <location evidence="1">Nucleus</location>
    </subcellularLocation>
</comment>
<evidence type="ECO:0000256" key="7">
    <source>
        <dbReference type="ARBA" id="ARBA00022927"/>
    </source>
</evidence>
<dbReference type="InterPro" id="IPR001494">
    <property type="entry name" value="Importin-beta_N"/>
</dbReference>
<dbReference type="PANTHER" id="PTHR10997">
    <property type="entry name" value="IMPORTIN-7, 8, 11"/>
    <property type="match status" value="1"/>
</dbReference>
<accession>A0AAW0UAE8</accession>
<dbReference type="GO" id="GO:0031267">
    <property type="term" value="F:small GTPase binding"/>
    <property type="evidence" value="ECO:0007669"/>
    <property type="project" value="InterPro"/>
</dbReference>
<feature type="compositionally biased region" description="Basic and acidic residues" evidence="10">
    <location>
        <begin position="1"/>
        <end position="16"/>
    </location>
</feature>
<dbReference type="GO" id="GO:0005049">
    <property type="term" value="F:nuclear export signal receptor activity"/>
    <property type="evidence" value="ECO:0007669"/>
    <property type="project" value="TreeGrafter"/>
</dbReference>
<evidence type="ECO:0000256" key="4">
    <source>
        <dbReference type="ARBA" id="ARBA00018945"/>
    </source>
</evidence>
<keyword evidence="5" id="KW-0813">Transport</keyword>
<dbReference type="GO" id="GO:0005635">
    <property type="term" value="C:nuclear envelope"/>
    <property type="evidence" value="ECO:0007669"/>
    <property type="project" value="TreeGrafter"/>
</dbReference>
<evidence type="ECO:0000256" key="9">
    <source>
        <dbReference type="ARBA" id="ARBA00030693"/>
    </source>
</evidence>
<dbReference type="Pfam" id="PF08506">
    <property type="entry name" value="Cse1"/>
    <property type="match status" value="1"/>
</dbReference>
<evidence type="ECO:0000256" key="2">
    <source>
        <dbReference type="ARBA" id="ARBA00004496"/>
    </source>
</evidence>
<dbReference type="InterPro" id="IPR005043">
    <property type="entry name" value="XPO2_C"/>
</dbReference>
<dbReference type="InterPro" id="IPR011989">
    <property type="entry name" value="ARM-like"/>
</dbReference>
<dbReference type="EMBL" id="JARAKH010000017">
    <property type="protein sequence ID" value="KAK8395692.1"/>
    <property type="molecule type" value="Genomic_DNA"/>
</dbReference>
<evidence type="ECO:0000256" key="6">
    <source>
        <dbReference type="ARBA" id="ARBA00022490"/>
    </source>
</evidence>
<evidence type="ECO:0000313" key="12">
    <source>
        <dbReference type="EMBL" id="KAK8395692.1"/>
    </source>
</evidence>
<evidence type="ECO:0000313" key="13">
    <source>
        <dbReference type="Proteomes" id="UP001487740"/>
    </source>
</evidence>
<dbReference type="PANTHER" id="PTHR10997:SF8">
    <property type="entry name" value="EXPORTIN-2"/>
    <property type="match status" value="1"/>
</dbReference>
<dbReference type="PROSITE" id="PS50166">
    <property type="entry name" value="IMPORTIN_B_NT"/>
    <property type="match status" value="1"/>
</dbReference>
<gene>
    <name evidence="12" type="ORF">O3P69_005646</name>
</gene>